<protein>
    <submittedName>
        <fullName evidence="2">Methyl-coenzyme M reductase operon protein D</fullName>
    </submittedName>
</protein>
<evidence type="ECO:0000313" key="2">
    <source>
        <dbReference type="EMBL" id="HII84013.1"/>
    </source>
</evidence>
<keyword evidence="1" id="KW-0484">Methanogenesis</keyword>
<dbReference type="AlphaFoldDB" id="A0A7J4TKF5"/>
<dbReference type="InterPro" id="IPR003901">
    <property type="entry name" value="Me_CoM_Rdtase_D"/>
</dbReference>
<gene>
    <name evidence="2" type="ORF">HA271_04045</name>
</gene>
<proteinExistence type="predicted"/>
<dbReference type="GO" id="GO:0015948">
    <property type="term" value="P:methanogenesis"/>
    <property type="evidence" value="ECO:0007669"/>
    <property type="project" value="UniProtKB-KW"/>
</dbReference>
<evidence type="ECO:0000256" key="1">
    <source>
        <dbReference type="ARBA" id="ARBA00022994"/>
    </source>
</evidence>
<evidence type="ECO:0000313" key="3">
    <source>
        <dbReference type="Proteomes" id="UP000586031"/>
    </source>
</evidence>
<dbReference type="EMBL" id="DUHE01000121">
    <property type="protein sequence ID" value="HII84013.1"/>
    <property type="molecule type" value="Genomic_DNA"/>
</dbReference>
<name>A0A7J4TKF5_9EURY</name>
<comment type="caution">
    <text evidence="2">The sequence shown here is derived from an EMBL/GenBank/DDBJ whole genome shotgun (WGS) entry which is preliminary data.</text>
</comment>
<organism evidence="2 3">
    <name type="scientific">Methanobacterium subterraneum</name>
    <dbReference type="NCBI Taxonomy" id="59277"/>
    <lineage>
        <taxon>Archaea</taxon>
        <taxon>Methanobacteriati</taxon>
        <taxon>Methanobacteriota</taxon>
        <taxon>Methanomada group</taxon>
        <taxon>Methanobacteria</taxon>
        <taxon>Methanobacteriales</taxon>
        <taxon>Methanobacteriaceae</taxon>
        <taxon>Methanobacterium</taxon>
    </lineage>
</organism>
<accession>A0A7J4TKF5</accession>
<reference evidence="3" key="1">
    <citation type="journal article" date="2020" name="bioRxiv">
        <title>A rank-normalized archaeal taxonomy based on genome phylogeny resolves widespread incomplete and uneven classifications.</title>
        <authorList>
            <person name="Rinke C."/>
            <person name="Chuvochina M."/>
            <person name="Mussig A.J."/>
            <person name="Chaumeil P.-A."/>
            <person name="Waite D.W."/>
            <person name="Whitman W.B."/>
            <person name="Parks D.H."/>
            <person name="Hugenholtz P."/>
        </authorList>
    </citation>
    <scope>NUCLEOTIDE SEQUENCE [LARGE SCALE GENOMIC DNA]</scope>
</reference>
<sequence>MDVKSDVGNQITDIEIFPHRLLGCETTEKLLIDLDSIIAVNRIILHGRRLPV</sequence>
<feature type="non-terminal residue" evidence="2">
    <location>
        <position position="52"/>
    </location>
</feature>
<dbReference type="Proteomes" id="UP000586031">
    <property type="component" value="Unassembled WGS sequence"/>
</dbReference>
<dbReference type="Pfam" id="PF02505">
    <property type="entry name" value="MCR_D"/>
    <property type="match status" value="1"/>
</dbReference>